<keyword evidence="12" id="KW-1185">Reference proteome</keyword>
<evidence type="ECO:0000256" key="2">
    <source>
        <dbReference type="ARBA" id="ARBA00022676"/>
    </source>
</evidence>
<keyword evidence="6 9" id="KW-1133">Transmembrane helix</keyword>
<dbReference type="InterPro" id="IPR001173">
    <property type="entry name" value="Glyco_trans_2-like"/>
</dbReference>
<reference evidence="11 12" key="1">
    <citation type="submission" date="2020-07" db="EMBL/GenBank/DDBJ databases">
        <title>Thermogemmata thermophila gen. nov., sp. nov., a novel moderate thermophilic planctomycete from a Kamchatka hot spring.</title>
        <authorList>
            <person name="Elcheninov A.G."/>
            <person name="Podosokorskaya O.A."/>
            <person name="Kovaleva O.L."/>
            <person name="Novikov A."/>
            <person name="Bonch-Osmolovskaya E.A."/>
            <person name="Toshchakov S.V."/>
            <person name="Kublanov I.V."/>
        </authorList>
    </citation>
    <scope>NUCLEOTIDE SEQUENCE [LARGE SCALE GENOMIC DNA]</scope>
    <source>
        <strain evidence="11 12">2918</strain>
    </source>
</reference>
<evidence type="ECO:0000256" key="7">
    <source>
        <dbReference type="ARBA" id="ARBA00023136"/>
    </source>
</evidence>
<evidence type="ECO:0000259" key="10">
    <source>
        <dbReference type="Pfam" id="PF00535"/>
    </source>
</evidence>
<evidence type="ECO:0000313" key="12">
    <source>
        <dbReference type="Proteomes" id="UP000542342"/>
    </source>
</evidence>
<dbReference type="PANTHER" id="PTHR48090:SF3">
    <property type="entry name" value="UNDECAPRENYL-PHOSPHATE 4-DEOXY-4-FORMAMIDO-L-ARABINOSE TRANSFERASE"/>
    <property type="match status" value="1"/>
</dbReference>
<accession>A0A7V8VCP7</accession>
<keyword evidence="2" id="KW-0328">Glycosyltransferase</keyword>
<dbReference type="PANTHER" id="PTHR48090">
    <property type="entry name" value="UNDECAPRENYL-PHOSPHATE 4-DEOXY-4-FORMAMIDO-L-ARABINOSE TRANSFERASE-RELATED"/>
    <property type="match status" value="1"/>
</dbReference>
<evidence type="ECO:0000256" key="9">
    <source>
        <dbReference type="SAM" id="Phobius"/>
    </source>
</evidence>
<protein>
    <submittedName>
        <fullName evidence="11">Glycosyltransferase family 2 protein</fullName>
    </submittedName>
</protein>
<organism evidence="11 12">
    <name type="scientific">Thermogemmata fonticola</name>
    <dbReference type="NCBI Taxonomy" id="2755323"/>
    <lineage>
        <taxon>Bacteria</taxon>
        <taxon>Pseudomonadati</taxon>
        <taxon>Planctomycetota</taxon>
        <taxon>Planctomycetia</taxon>
        <taxon>Gemmatales</taxon>
        <taxon>Gemmataceae</taxon>
        <taxon>Thermogemmata</taxon>
    </lineage>
</organism>
<dbReference type="Pfam" id="PF00535">
    <property type="entry name" value="Glycos_transf_2"/>
    <property type="match status" value="1"/>
</dbReference>
<evidence type="ECO:0000313" key="11">
    <source>
        <dbReference type="EMBL" id="MBA2225599.1"/>
    </source>
</evidence>
<feature type="transmembrane region" description="Helical" evidence="9">
    <location>
        <begin position="271"/>
        <end position="297"/>
    </location>
</feature>
<dbReference type="EMBL" id="JACEFB010000002">
    <property type="protein sequence ID" value="MBA2225599.1"/>
    <property type="molecule type" value="Genomic_DNA"/>
</dbReference>
<keyword evidence="7 9" id="KW-0472">Membrane</keyword>
<dbReference type="Gene3D" id="3.90.550.10">
    <property type="entry name" value="Spore Coat Polysaccharide Biosynthesis Protein SpsA, Chain A"/>
    <property type="match status" value="1"/>
</dbReference>
<keyword evidence="3 11" id="KW-0808">Transferase</keyword>
<dbReference type="GO" id="GO:0099621">
    <property type="term" value="F:undecaprenyl-phosphate 4-deoxy-4-formamido-L-arabinose transferase activity"/>
    <property type="evidence" value="ECO:0007669"/>
    <property type="project" value="TreeGrafter"/>
</dbReference>
<dbReference type="AlphaFoldDB" id="A0A7V8VCP7"/>
<gene>
    <name evidence="11" type="ORF">H0921_05410</name>
</gene>
<evidence type="ECO:0000256" key="5">
    <source>
        <dbReference type="ARBA" id="ARBA00022985"/>
    </source>
</evidence>
<evidence type="ECO:0000256" key="4">
    <source>
        <dbReference type="ARBA" id="ARBA00022692"/>
    </source>
</evidence>
<name>A0A7V8VCP7_9BACT</name>
<feature type="region of interest" description="Disordered" evidence="8">
    <location>
        <begin position="321"/>
        <end position="342"/>
    </location>
</feature>
<dbReference type="InterPro" id="IPR050256">
    <property type="entry name" value="Glycosyltransferase_2"/>
</dbReference>
<keyword evidence="1" id="KW-1003">Cell membrane</keyword>
<evidence type="ECO:0000256" key="3">
    <source>
        <dbReference type="ARBA" id="ARBA00022679"/>
    </source>
</evidence>
<feature type="transmembrane region" description="Helical" evidence="9">
    <location>
        <begin position="234"/>
        <end position="259"/>
    </location>
</feature>
<feature type="domain" description="Glycosyltransferase 2-like" evidence="10">
    <location>
        <begin position="3"/>
        <end position="167"/>
    </location>
</feature>
<dbReference type="CDD" id="cd04187">
    <property type="entry name" value="DPM1_like_bac"/>
    <property type="match status" value="1"/>
</dbReference>
<proteinExistence type="predicted"/>
<dbReference type="GO" id="GO:0005886">
    <property type="term" value="C:plasma membrane"/>
    <property type="evidence" value="ECO:0007669"/>
    <property type="project" value="TreeGrafter"/>
</dbReference>
<evidence type="ECO:0000256" key="6">
    <source>
        <dbReference type="ARBA" id="ARBA00022989"/>
    </source>
</evidence>
<dbReference type="GO" id="GO:0009103">
    <property type="term" value="P:lipopolysaccharide biosynthetic process"/>
    <property type="evidence" value="ECO:0007669"/>
    <property type="project" value="UniProtKB-KW"/>
</dbReference>
<keyword evidence="4 9" id="KW-0812">Transmembrane</keyword>
<dbReference type="SUPFAM" id="SSF53448">
    <property type="entry name" value="Nucleotide-diphospho-sugar transferases"/>
    <property type="match status" value="1"/>
</dbReference>
<dbReference type="InterPro" id="IPR029044">
    <property type="entry name" value="Nucleotide-diphossugar_trans"/>
</dbReference>
<keyword evidence="5" id="KW-0448">Lipopolysaccharide biosynthesis</keyword>
<comment type="caution">
    <text evidence="11">The sequence shown here is derived from an EMBL/GenBank/DDBJ whole genome shotgun (WGS) entry which is preliminary data.</text>
</comment>
<evidence type="ECO:0000256" key="8">
    <source>
        <dbReference type="SAM" id="MobiDB-lite"/>
    </source>
</evidence>
<evidence type="ECO:0000256" key="1">
    <source>
        <dbReference type="ARBA" id="ARBA00022475"/>
    </source>
</evidence>
<dbReference type="Proteomes" id="UP000542342">
    <property type="component" value="Unassembled WGS sequence"/>
</dbReference>
<sequence length="342" mass="38023">MISLVVPIYNERDNLRDLLQEIQRVWQSAELAGWSWEVIIVDDGSTDGSWEVIQELAAGEERLCGLRLRRNFGKAAALQAGFHAARGAIVITLDGDLQDDPREIPRFVQAVQQGADVVSGWKVQRRDPWHKVIPSRVFNRLVSWLTGVRLHDHNCGFKAYRADVLRELHLYGEQHRFVPVLAAERGFRIAELPVHHRPRRYGYSKYRWQRFIKGLLDLGTVFFLTQYEHRPQHLLGSTGLICGTLAVVGVVACVGTLLIGDGSAWSSTAWAGWLLALLVSLTLGLISVQLLTSGLLAELIVVRTMSQDESYGIAERTPCKRAAPTSAVLKSPPSDETSAASA</sequence>